<evidence type="ECO:0000259" key="1">
    <source>
        <dbReference type="Pfam" id="PF02538"/>
    </source>
</evidence>
<protein>
    <submittedName>
        <fullName evidence="2">Unannotated protein</fullName>
    </submittedName>
</protein>
<proteinExistence type="predicted"/>
<dbReference type="InterPro" id="IPR003692">
    <property type="entry name" value="Hydantoinase_B"/>
</dbReference>
<dbReference type="Pfam" id="PF02538">
    <property type="entry name" value="Hydantoinase_B"/>
    <property type="match status" value="1"/>
</dbReference>
<evidence type="ECO:0000313" key="2">
    <source>
        <dbReference type="EMBL" id="CAB4870476.1"/>
    </source>
</evidence>
<organism evidence="2">
    <name type="scientific">freshwater metagenome</name>
    <dbReference type="NCBI Taxonomy" id="449393"/>
    <lineage>
        <taxon>unclassified sequences</taxon>
        <taxon>metagenomes</taxon>
        <taxon>ecological metagenomes</taxon>
    </lineage>
</organism>
<gene>
    <name evidence="2" type="ORF">UFOPK3423_00713</name>
</gene>
<dbReference type="GO" id="GO:0006749">
    <property type="term" value="P:glutathione metabolic process"/>
    <property type="evidence" value="ECO:0007669"/>
    <property type="project" value="TreeGrafter"/>
</dbReference>
<dbReference type="InterPro" id="IPR045079">
    <property type="entry name" value="Oxoprolinase-like"/>
</dbReference>
<dbReference type="PANTHER" id="PTHR11365">
    <property type="entry name" value="5-OXOPROLINASE RELATED"/>
    <property type="match status" value="1"/>
</dbReference>
<accession>A0A6J7DIX1</accession>
<dbReference type="GO" id="GO:0005829">
    <property type="term" value="C:cytosol"/>
    <property type="evidence" value="ECO:0007669"/>
    <property type="project" value="TreeGrafter"/>
</dbReference>
<dbReference type="PANTHER" id="PTHR11365:SF23">
    <property type="entry name" value="HYPOTHETICAL 5-OXOPROLINASE (EUROFUNG)-RELATED"/>
    <property type="match status" value="1"/>
</dbReference>
<feature type="domain" description="Hydantoinase B/oxoprolinase" evidence="1">
    <location>
        <begin position="34"/>
        <end position="588"/>
    </location>
</feature>
<dbReference type="EMBL" id="CAFBLQ010000060">
    <property type="protein sequence ID" value="CAB4870476.1"/>
    <property type="molecule type" value="Genomic_DNA"/>
</dbReference>
<sequence>MTVFDGINECYVPEGPIAIDPSVVLHREADTEIDPVTYEVIRSSLWNINVEAGEIIQRVSGSPIAQYAHDLNTVLLTEDAEYLYTGPYNLNLAVVVDLTVKWILEFRSADPGIADGDIFLSNDPFVGASHVTDTIMAMPIFVDGRLFCWAASTFHQYDMGGTAPGGYSPDARNRFEEADPIPPVKIVSGEGEVRRDLLDWYLRKSRTPHLLELDFRSQIAGCNYSKARVLSLVEAYGAGTVKAAMRKVLDDGERAFARRLEAIPDGRWSTRGYVESALPGDRQVYTTQLNVTKTGRRIVFDQEGTSPQAGVLSISYAAWRSGIMPPLVRLLCDDTMYALGGALRCAEFRPLAGSMMCASHPAATGNPGIGICQAGSLASASLSRMLSTVDDESQDVFAVAGTSIYPISALSGVDQSGNYFGTIHMEPMAGGLGAFRNADGEDTGGTVYDALALAPNVEFSEQYFPILFLYRRELPGSGGAGRFRGGNSGIFAYTPHRADVIDHYTATSGMAIPTSLGLWGGHPGATNRDLLKRSTDVRARLQEGRIPQSLDELGGEVEWIAPKVRDILQYPDDVWEVRWAAGGGFGDPLEREPEAVLRDVTRDLLPADDARRFYGVVLVGEAVDEQATASLRDEMRAARLGPGEKRPAKAQGEHVLNLGPTLEVLRGEHGDEVACRSCGTSLGALAGWKTRAASVALSVEEVNSQIDDPARYVDAPVYFRSYCCPGCARALDGEVTVGDDAPYDDVELAE</sequence>
<reference evidence="2" key="1">
    <citation type="submission" date="2020-05" db="EMBL/GenBank/DDBJ databases">
        <authorList>
            <person name="Chiriac C."/>
            <person name="Salcher M."/>
            <person name="Ghai R."/>
            <person name="Kavagutti S V."/>
        </authorList>
    </citation>
    <scope>NUCLEOTIDE SEQUENCE</scope>
</reference>
<dbReference type="GO" id="GO:0017168">
    <property type="term" value="F:5-oxoprolinase (ATP-hydrolyzing) activity"/>
    <property type="evidence" value="ECO:0007669"/>
    <property type="project" value="TreeGrafter"/>
</dbReference>
<dbReference type="AlphaFoldDB" id="A0A6J7DIX1"/>
<name>A0A6J7DIX1_9ZZZZ</name>